<reference evidence="1" key="1">
    <citation type="submission" date="2021-06" db="EMBL/GenBank/DDBJ databases">
        <authorList>
            <person name="Hodson N. C."/>
            <person name="Mongue J. A."/>
            <person name="Jaron S. K."/>
        </authorList>
    </citation>
    <scope>NUCLEOTIDE SEQUENCE</scope>
</reference>
<feature type="non-terminal residue" evidence="1">
    <location>
        <position position="1"/>
    </location>
</feature>
<dbReference type="EMBL" id="CAJVCH010021991">
    <property type="protein sequence ID" value="CAG7692380.1"/>
    <property type="molecule type" value="Genomic_DNA"/>
</dbReference>
<organism evidence="1 2">
    <name type="scientific">Allacma fusca</name>
    <dbReference type="NCBI Taxonomy" id="39272"/>
    <lineage>
        <taxon>Eukaryota</taxon>
        <taxon>Metazoa</taxon>
        <taxon>Ecdysozoa</taxon>
        <taxon>Arthropoda</taxon>
        <taxon>Hexapoda</taxon>
        <taxon>Collembola</taxon>
        <taxon>Symphypleona</taxon>
        <taxon>Sminthuridae</taxon>
        <taxon>Allacma</taxon>
    </lineage>
</organism>
<proteinExistence type="predicted"/>
<feature type="non-terminal residue" evidence="1">
    <location>
        <position position="44"/>
    </location>
</feature>
<evidence type="ECO:0000313" key="2">
    <source>
        <dbReference type="Proteomes" id="UP000708208"/>
    </source>
</evidence>
<name>A0A8J2JST1_9HEXA</name>
<dbReference type="AlphaFoldDB" id="A0A8J2JST1"/>
<keyword evidence="2" id="KW-1185">Reference proteome</keyword>
<comment type="caution">
    <text evidence="1">The sequence shown here is derived from an EMBL/GenBank/DDBJ whole genome shotgun (WGS) entry which is preliminary data.</text>
</comment>
<accession>A0A8J2JST1</accession>
<dbReference type="Proteomes" id="UP000708208">
    <property type="component" value="Unassembled WGS sequence"/>
</dbReference>
<evidence type="ECO:0000313" key="1">
    <source>
        <dbReference type="EMBL" id="CAG7692380.1"/>
    </source>
</evidence>
<protein>
    <submittedName>
        <fullName evidence="1">Uncharacterized protein</fullName>
    </submittedName>
</protein>
<gene>
    <name evidence="1" type="ORF">AFUS01_LOCUS3645</name>
</gene>
<sequence length="44" mass="5042">NPNGHISERSICSSGQNIHRCRREHLNCCRGNFRSISWSSSPTR</sequence>